<keyword evidence="14" id="KW-0614">Plasmid</keyword>
<dbReference type="eggNOG" id="COG0765">
    <property type="taxonomic scope" value="Bacteria"/>
</dbReference>
<evidence type="ECO:0000256" key="4">
    <source>
        <dbReference type="ARBA" id="ARBA00022475"/>
    </source>
</evidence>
<gene>
    <name evidence="14" type="primary">glnM</name>
    <name evidence="14" type="ORF">SULPSESMR1_04834</name>
</gene>
<comment type="function">
    <text evidence="9">Part of the ABC transporter complex GltIJKL involved in glutamate and aspartate uptake. Probably responsible for the translocation of the substrate across the membrane.</text>
</comment>
<keyword evidence="7 12" id="KW-1133">Transmembrane helix</keyword>
<dbReference type="OrthoDB" id="9814550at2"/>
<proteinExistence type="inferred from homology"/>
<feature type="transmembrane region" description="Helical" evidence="12">
    <location>
        <begin position="73"/>
        <end position="98"/>
    </location>
</feature>
<keyword evidence="15" id="KW-1185">Reference proteome</keyword>
<dbReference type="KEGG" id="spse:SULPSESMR1_04834"/>
<dbReference type="GO" id="GO:0043190">
    <property type="term" value="C:ATP-binding cassette (ABC) transporter complex"/>
    <property type="evidence" value="ECO:0007669"/>
    <property type="project" value="InterPro"/>
</dbReference>
<feature type="transmembrane region" description="Helical" evidence="12">
    <location>
        <begin position="30"/>
        <end position="53"/>
    </location>
</feature>
<dbReference type="InterPro" id="IPR000515">
    <property type="entry name" value="MetI-like"/>
</dbReference>
<dbReference type="EMBL" id="CP022416">
    <property type="protein sequence ID" value="ASM74530.1"/>
    <property type="molecule type" value="Genomic_DNA"/>
</dbReference>
<evidence type="ECO:0000256" key="9">
    <source>
        <dbReference type="ARBA" id="ARBA00060298"/>
    </source>
</evidence>
<evidence type="ECO:0000256" key="6">
    <source>
        <dbReference type="ARBA" id="ARBA00022970"/>
    </source>
</evidence>
<comment type="similarity">
    <text evidence="2">Belongs to the binding-protein-dependent transport system permease family. HisMQ subfamily.</text>
</comment>
<dbReference type="RefSeq" id="WP_089422570.1">
    <property type="nucleotide sequence ID" value="NZ_CP022416.1"/>
</dbReference>
<evidence type="ECO:0000313" key="15">
    <source>
        <dbReference type="Proteomes" id="UP000199754"/>
    </source>
</evidence>
<keyword evidence="5 12" id="KW-0812">Transmembrane</keyword>
<evidence type="ECO:0000256" key="5">
    <source>
        <dbReference type="ARBA" id="ARBA00022692"/>
    </source>
</evidence>
<dbReference type="NCBIfam" id="TIGR01726">
    <property type="entry name" value="HEQRo_perm_3TM"/>
    <property type="match status" value="1"/>
</dbReference>
<evidence type="ECO:0000256" key="1">
    <source>
        <dbReference type="ARBA" id="ARBA00004429"/>
    </source>
</evidence>
<feature type="domain" description="ABC transmembrane type-1" evidence="13">
    <location>
        <begin position="74"/>
        <end position="274"/>
    </location>
</feature>
<keyword evidence="8 12" id="KW-0472">Membrane</keyword>
<organism evidence="14 15">
    <name type="scientific">Pseudosulfitobacter pseudonitzschiae</name>
    <dbReference type="NCBI Taxonomy" id="1402135"/>
    <lineage>
        <taxon>Bacteria</taxon>
        <taxon>Pseudomonadati</taxon>
        <taxon>Pseudomonadota</taxon>
        <taxon>Alphaproteobacteria</taxon>
        <taxon>Rhodobacterales</taxon>
        <taxon>Roseobacteraceae</taxon>
        <taxon>Pseudosulfitobacter</taxon>
    </lineage>
</organism>
<dbReference type="InterPro" id="IPR043429">
    <property type="entry name" value="ArtM/GltK/GlnP/TcyL/YhdX-like"/>
</dbReference>
<feature type="transmembrane region" description="Helical" evidence="12">
    <location>
        <begin position="157"/>
        <end position="177"/>
    </location>
</feature>
<keyword evidence="6" id="KW-0029">Amino-acid transport</keyword>
<evidence type="ECO:0000256" key="8">
    <source>
        <dbReference type="ARBA" id="ARBA00023136"/>
    </source>
</evidence>
<dbReference type="GO" id="GO:0006865">
    <property type="term" value="P:amino acid transport"/>
    <property type="evidence" value="ECO:0007669"/>
    <property type="project" value="UniProtKB-KW"/>
</dbReference>
<keyword evidence="3 12" id="KW-0813">Transport</keyword>
<evidence type="ECO:0000256" key="2">
    <source>
        <dbReference type="ARBA" id="ARBA00010072"/>
    </source>
</evidence>
<dbReference type="SUPFAM" id="SSF161098">
    <property type="entry name" value="MetI-like"/>
    <property type="match status" value="1"/>
</dbReference>
<dbReference type="GO" id="GO:0022857">
    <property type="term" value="F:transmembrane transporter activity"/>
    <property type="evidence" value="ECO:0007669"/>
    <property type="project" value="InterPro"/>
</dbReference>
<evidence type="ECO:0000256" key="10">
    <source>
        <dbReference type="ARBA" id="ARBA00062718"/>
    </source>
</evidence>
<dbReference type="PROSITE" id="PS50928">
    <property type="entry name" value="ABC_TM1"/>
    <property type="match status" value="1"/>
</dbReference>
<comment type="subcellular location">
    <subcellularLocation>
        <location evidence="1">Cell inner membrane</location>
        <topology evidence="1">Multi-pass membrane protein</topology>
    </subcellularLocation>
    <subcellularLocation>
        <location evidence="12">Cell membrane</location>
        <topology evidence="12">Multi-pass membrane protein</topology>
    </subcellularLocation>
</comment>
<dbReference type="PANTHER" id="PTHR30614:SF0">
    <property type="entry name" value="L-CYSTINE TRANSPORT SYSTEM PERMEASE PROTEIN TCYL"/>
    <property type="match status" value="1"/>
</dbReference>
<dbReference type="Gene3D" id="1.10.3720.10">
    <property type="entry name" value="MetI-like"/>
    <property type="match status" value="1"/>
</dbReference>
<dbReference type="FunFam" id="1.10.3720.10:FF:000006">
    <property type="entry name" value="Glutamate/aspartate ABC transporter, permease protein GltK"/>
    <property type="match status" value="1"/>
</dbReference>
<dbReference type="PANTHER" id="PTHR30614">
    <property type="entry name" value="MEMBRANE COMPONENT OF AMINO ACID ABC TRANSPORTER"/>
    <property type="match status" value="1"/>
</dbReference>
<dbReference type="Pfam" id="PF00528">
    <property type="entry name" value="BPD_transp_1"/>
    <property type="match status" value="1"/>
</dbReference>
<comment type="subunit">
    <text evidence="10">The complex is composed of two ATP-binding proteins (GltL), two transmembrane proteins (GltJ and GltK) and a solute-binding protein (GltI).</text>
</comment>
<accession>A0A221K6M8</accession>
<evidence type="ECO:0000313" key="14">
    <source>
        <dbReference type="EMBL" id="ASM74530.1"/>
    </source>
</evidence>
<dbReference type="InterPro" id="IPR010065">
    <property type="entry name" value="AA_ABC_transptr_permease_3TM"/>
</dbReference>
<dbReference type="AlphaFoldDB" id="A0A221K6M8"/>
<geneLocation type="plasmid" evidence="14 15">
    <name>pSMR1-1</name>
</geneLocation>
<evidence type="ECO:0000256" key="7">
    <source>
        <dbReference type="ARBA" id="ARBA00022989"/>
    </source>
</evidence>
<reference evidence="14 15" key="1">
    <citation type="submission" date="2017-07" db="EMBL/GenBank/DDBJ databases">
        <title>Genome Sequence of Sulfitobacter pseudonitzschiae Strain SMR1 Isolated from a culture of the Diatom Skeletonema marinoi.</title>
        <authorList>
            <person name="Topel M."/>
            <person name="Pinder M.I.M."/>
            <person name="Johansson O.N."/>
            <person name="Kourtchenko O."/>
            <person name="Godhe A."/>
            <person name="Clarke A.K."/>
        </authorList>
    </citation>
    <scope>NUCLEOTIDE SEQUENCE [LARGE SCALE GENOMIC DNA]</scope>
    <source>
        <strain evidence="14 15">SMR1</strain>
        <plasmid evidence="14 15">pSMR1-1</plasmid>
    </source>
</reference>
<dbReference type="InterPro" id="IPR035906">
    <property type="entry name" value="MetI-like_sf"/>
</dbReference>
<dbReference type="CDD" id="cd06261">
    <property type="entry name" value="TM_PBP2"/>
    <property type="match status" value="1"/>
</dbReference>
<dbReference type="STRING" id="1402135.SAMN05444149_106145"/>
<evidence type="ECO:0000256" key="3">
    <source>
        <dbReference type="ARBA" id="ARBA00022448"/>
    </source>
</evidence>
<keyword evidence="4" id="KW-1003">Cell membrane</keyword>
<feature type="transmembrane region" description="Helical" evidence="12">
    <location>
        <begin position="110"/>
        <end position="137"/>
    </location>
</feature>
<feature type="transmembrane region" description="Helical" evidence="12">
    <location>
        <begin position="259"/>
        <end position="283"/>
    </location>
</feature>
<sequence>MGTHDVNNDVQVRSASDTVTSLKIVPQKQYGLWGGTALVLVLMYFIIRAFAVNPAFEWDVARSYMFHPSIMHGLYNTLLLTVIIMITATILGTIIAIMRVSRSEILNGFAGAYVWFFRGVPALIQLIFWFNLSLLVSNISVNLPFVGEVFSVRTNDFMTPFFSAIVALALCEAGYMAEIIRAGIKSVPSGQAEAATALGMPYRMILKRITLPQAMRFVVPPTGNEAINLLKMTSLVTFIAVDDLFYSAQSIYARTFETIPLLIVVSTWYLAVVSIMSVGQYFLERYFGRSDKPNETLFDTWIRAIFGRKNRSDADV</sequence>
<evidence type="ECO:0000256" key="11">
    <source>
        <dbReference type="ARBA" id="ARBA00073645"/>
    </source>
</evidence>
<protein>
    <recommendedName>
        <fullName evidence="11">Glutamate/aspartate import permease protein GltK</fullName>
    </recommendedName>
</protein>
<evidence type="ECO:0000256" key="12">
    <source>
        <dbReference type="RuleBase" id="RU363032"/>
    </source>
</evidence>
<name>A0A221K6M8_9RHOB</name>
<evidence type="ECO:0000259" key="13">
    <source>
        <dbReference type="PROSITE" id="PS50928"/>
    </source>
</evidence>
<dbReference type="Proteomes" id="UP000199754">
    <property type="component" value="Plasmid pSMR1-1"/>
</dbReference>